<feature type="region of interest" description="Disordered" evidence="1">
    <location>
        <begin position="515"/>
        <end position="580"/>
    </location>
</feature>
<keyword evidence="3" id="KW-1185">Reference proteome</keyword>
<sequence>MPGAGLQAPNTAYWEMSTATGTERTSGSPSRYMMYRAEAEHAQLLAHQSQQAASQFFGTPQAPMYPYGMPMHPEVTQHLQRMGNTNGFPMMPFPSYPMLDQTQLPLMMQMPQAGVGYVHAEEHAGMLPMDADRPDAVFDDAWERLRSEEPDHGRDANMDELLALSRQAQLEAGGNLNLFVCPHCEKRYVGKHARSIWRRHLQDKHNIPLSVQPRRTRWDRDANRPRNAEERRERMLESKRRWARKKREQDRRLAHGDLDPEQASAASDTPAPEEVPMPRPASPKALPTPKRPALAVRDTNVRPTRLELAKSPLVEKAPAPVLHSTPLREWPANALAASPENTLEPKKRVAAPASLTKRSALDRAALASFSRVDPSPRVFTHSASKRDARLAYSDLLGSPTAPSMKRSNDQFSSPQHLNLTHSLGLAPHSASKNGGMSSMYSGISLTPMQGGITPYTKGPLGLTPTIGGLLRGDMMPNVGASNVGDLSLSSYVNYTALDTPSVDIARSARRRARHADASFHSSSEREEEDLDQEHDQRNASPSIRSRVRASSKPLAHDTPSKMPPMLRASKLPTPRSPWQRTPHARRFRRLCLDLRGADAFLAGHLAHAVHVERVAGLRARFSTLPARNTPFLVVCEAENLVQVAALFVPPERWKVTVLGVDAIEVPPCAHPCFALPTHELETWARSMQLWRTESERQCHDDAPHLLFSPAPVVARALDAWKAPHDATILDVGCGAGRDVTFLLTEARSRDAPWRATLLDRWKAALQRAAILLDDNRLLGQAEKDMRGLEGPAPDAGPFAEAILPFTILDDGRIQHDTAVPWSSLLLPHSAYDLILLIRFWHRPFLEALPARTAPGTLVVLSHFVHEPQNVDAEHCGTFLGTYDSPPPPARIQPGDIESLLSLWNESGTWIVVQNRIEPIEDQRPVQSVLAQRTA</sequence>
<dbReference type="InterPro" id="IPR036873">
    <property type="entry name" value="Rhodanese-like_dom_sf"/>
</dbReference>
<gene>
    <name evidence="2" type="ORF">MJAP1_001219</name>
</gene>
<organism evidence="2 3">
    <name type="scientific">Malassezia japonica</name>
    <dbReference type="NCBI Taxonomy" id="223818"/>
    <lineage>
        <taxon>Eukaryota</taxon>
        <taxon>Fungi</taxon>
        <taxon>Dikarya</taxon>
        <taxon>Basidiomycota</taxon>
        <taxon>Ustilaginomycotina</taxon>
        <taxon>Malasseziomycetes</taxon>
        <taxon>Malasseziales</taxon>
        <taxon>Malasseziaceae</taxon>
        <taxon>Malassezia</taxon>
    </lineage>
</organism>
<feature type="region of interest" description="Disordered" evidence="1">
    <location>
        <begin position="212"/>
        <end position="295"/>
    </location>
</feature>
<protein>
    <submittedName>
        <fullName evidence="2">Uncharacterized protein</fullName>
    </submittedName>
</protein>
<feature type="compositionally biased region" description="Basic and acidic residues" evidence="1">
    <location>
        <begin position="247"/>
        <end position="258"/>
    </location>
</feature>
<dbReference type="GeneID" id="85224868"/>
<dbReference type="InterPro" id="IPR029063">
    <property type="entry name" value="SAM-dependent_MTases_sf"/>
</dbReference>
<dbReference type="Gene3D" id="3.40.50.150">
    <property type="entry name" value="Vaccinia Virus protein VP39"/>
    <property type="match status" value="1"/>
</dbReference>
<feature type="compositionally biased region" description="Basic and acidic residues" evidence="1">
    <location>
        <begin position="216"/>
        <end position="240"/>
    </location>
</feature>
<name>A0AAF0F047_9BASI</name>
<dbReference type="SUPFAM" id="SSF52821">
    <property type="entry name" value="Rhodanese/Cell cycle control phosphatase"/>
    <property type="match status" value="1"/>
</dbReference>
<accession>A0AAF0F047</accession>
<dbReference type="EMBL" id="CP119959">
    <property type="protein sequence ID" value="WFD38270.1"/>
    <property type="molecule type" value="Genomic_DNA"/>
</dbReference>
<evidence type="ECO:0000313" key="2">
    <source>
        <dbReference type="EMBL" id="WFD38270.1"/>
    </source>
</evidence>
<dbReference type="RefSeq" id="XP_060121167.1">
    <property type="nucleotide sequence ID" value="XM_060265184.1"/>
</dbReference>
<evidence type="ECO:0000256" key="1">
    <source>
        <dbReference type="SAM" id="MobiDB-lite"/>
    </source>
</evidence>
<dbReference type="SUPFAM" id="SSF53335">
    <property type="entry name" value="S-adenosyl-L-methionine-dependent methyltransferases"/>
    <property type="match status" value="1"/>
</dbReference>
<dbReference type="Proteomes" id="UP001217754">
    <property type="component" value="Chromosome 2"/>
</dbReference>
<dbReference type="AlphaFoldDB" id="A0AAF0F047"/>
<evidence type="ECO:0000313" key="3">
    <source>
        <dbReference type="Proteomes" id="UP001217754"/>
    </source>
</evidence>
<proteinExistence type="predicted"/>
<reference evidence="2" key="1">
    <citation type="submission" date="2023-03" db="EMBL/GenBank/DDBJ databases">
        <title>Mating type loci evolution in Malassezia.</title>
        <authorList>
            <person name="Coelho M.A."/>
        </authorList>
    </citation>
    <scope>NUCLEOTIDE SEQUENCE</scope>
    <source>
        <strain evidence="2">CBS 9431</strain>
    </source>
</reference>